<evidence type="ECO:0000313" key="4">
    <source>
        <dbReference type="Proteomes" id="UP000673375"/>
    </source>
</evidence>
<dbReference type="Proteomes" id="UP000673375">
    <property type="component" value="Unassembled WGS sequence"/>
</dbReference>
<accession>A0ABS4CH91</accession>
<keyword evidence="4" id="KW-1185">Reference proteome</keyword>
<dbReference type="Pfam" id="PF14478">
    <property type="entry name" value="DUF4430"/>
    <property type="match status" value="1"/>
</dbReference>
<comment type="caution">
    <text evidence="3">The sequence shown here is derived from an EMBL/GenBank/DDBJ whole genome shotgun (WGS) entry which is preliminary data.</text>
</comment>
<keyword evidence="1" id="KW-0732">Signal</keyword>
<evidence type="ECO:0000259" key="2">
    <source>
        <dbReference type="Pfam" id="PF14478"/>
    </source>
</evidence>
<dbReference type="EMBL" id="JAEDXU010000002">
    <property type="protein sequence ID" value="MBP1045921.1"/>
    <property type="molecule type" value="Genomic_DNA"/>
</dbReference>
<feature type="chain" id="PRO_5046778171" evidence="1">
    <location>
        <begin position="28"/>
        <end position="129"/>
    </location>
</feature>
<dbReference type="InterPro" id="IPR027954">
    <property type="entry name" value="Transcobalamin-like_C"/>
</dbReference>
<protein>
    <submittedName>
        <fullName evidence="3">DUF4430 domain-containing protein</fullName>
    </submittedName>
</protein>
<sequence length="129" mass="14362">MKRVMRFSSAFMLSVLFISGCSSGNNASETSDTESANQIAVTISLVKDGTEIDKKEFSTAEDTSLMEAMKAQFELKEENGMITSIDGTAQDEAQGYYWVYTINDEMINTGAKDTKLKQGDQVEFTYEKF</sequence>
<dbReference type="RefSeq" id="WP_209556738.1">
    <property type="nucleotide sequence ID" value="NZ_JAEDXU010000002.1"/>
</dbReference>
<reference evidence="3 4" key="1">
    <citation type="submission" date="2020-12" db="EMBL/GenBank/DDBJ databases">
        <title>Vagococcus allomyrinae sp. nov. and Enterococcus lavae sp. nov., isolated from the larvae of Allomyrina dichotoma.</title>
        <authorList>
            <person name="Lee S.D."/>
        </authorList>
    </citation>
    <scope>NUCLEOTIDE SEQUENCE [LARGE SCALE GENOMIC DNA]</scope>
    <source>
        <strain evidence="3 4">BWM-S5</strain>
    </source>
</reference>
<feature type="signal peptide" evidence="1">
    <location>
        <begin position="1"/>
        <end position="27"/>
    </location>
</feature>
<proteinExistence type="predicted"/>
<gene>
    <name evidence="3" type="ORF">I6N96_06475</name>
</gene>
<organism evidence="3 4">
    <name type="scientific">Enterococcus larvae</name>
    <dbReference type="NCBI Taxonomy" id="2794352"/>
    <lineage>
        <taxon>Bacteria</taxon>
        <taxon>Bacillati</taxon>
        <taxon>Bacillota</taxon>
        <taxon>Bacilli</taxon>
        <taxon>Lactobacillales</taxon>
        <taxon>Enterococcaceae</taxon>
        <taxon>Enterococcus</taxon>
    </lineage>
</organism>
<evidence type="ECO:0000256" key="1">
    <source>
        <dbReference type="SAM" id="SignalP"/>
    </source>
</evidence>
<name>A0ABS4CH91_9ENTE</name>
<feature type="domain" description="Transcobalamin-like C-terminal" evidence="2">
    <location>
        <begin position="62"/>
        <end position="128"/>
    </location>
</feature>
<dbReference type="Gene3D" id="2.170.130.30">
    <property type="match status" value="1"/>
</dbReference>
<dbReference type="PROSITE" id="PS51257">
    <property type="entry name" value="PROKAR_LIPOPROTEIN"/>
    <property type="match status" value="1"/>
</dbReference>
<evidence type="ECO:0000313" key="3">
    <source>
        <dbReference type="EMBL" id="MBP1045921.1"/>
    </source>
</evidence>